<evidence type="ECO:0000259" key="2">
    <source>
        <dbReference type="Pfam" id="PF01370"/>
    </source>
</evidence>
<gene>
    <name evidence="3" type="ORF">ACFQ1S_20990</name>
</gene>
<protein>
    <submittedName>
        <fullName evidence="3">NAD-dependent epimerase/dehydratase family protein</fullName>
    </submittedName>
</protein>
<keyword evidence="4" id="KW-1185">Reference proteome</keyword>
<dbReference type="InterPro" id="IPR001509">
    <property type="entry name" value="Epimerase_deHydtase"/>
</dbReference>
<name>A0ABW3MCQ5_9PSEU</name>
<reference evidence="4" key="1">
    <citation type="journal article" date="2019" name="Int. J. Syst. Evol. Microbiol.">
        <title>The Global Catalogue of Microorganisms (GCM) 10K type strain sequencing project: providing services to taxonomists for standard genome sequencing and annotation.</title>
        <authorList>
            <consortium name="The Broad Institute Genomics Platform"/>
            <consortium name="The Broad Institute Genome Sequencing Center for Infectious Disease"/>
            <person name="Wu L."/>
            <person name="Ma J."/>
        </authorList>
    </citation>
    <scope>NUCLEOTIDE SEQUENCE [LARGE SCALE GENOMIC DNA]</scope>
    <source>
        <strain evidence="4">JCM 31486</strain>
    </source>
</reference>
<dbReference type="Pfam" id="PF01370">
    <property type="entry name" value="Epimerase"/>
    <property type="match status" value="1"/>
</dbReference>
<dbReference type="InterPro" id="IPR036291">
    <property type="entry name" value="NAD(P)-bd_dom_sf"/>
</dbReference>
<evidence type="ECO:0000256" key="1">
    <source>
        <dbReference type="SAM" id="MobiDB-lite"/>
    </source>
</evidence>
<evidence type="ECO:0000313" key="3">
    <source>
        <dbReference type="EMBL" id="MFD1047833.1"/>
    </source>
</evidence>
<feature type="non-terminal residue" evidence="3">
    <location>
        <position position="154"/>
    </location>
</feature>
<evidence type="ECO:0000313" key="4">
    <source>
        <dbReference type="Proteomes" id="UP001597045"/>
    </source>
</evidence>
<sequence>MLIEVLRELVDVDFVVAYRAFVTAVPPGVVLGADFDHTGPDPDVRTGPLGEGIRRGPLDSGQQRGGLVDEEAPLRPVTPYAESKVRVEDDLVAMASPDFTPVFLRNATAFGFSPRLRADIVINNLVGHAVLSGEVRVLSDGTPWRPLVHAQDIA</sequence>
<organism evidence="3 4">
    <name type="scientific">Kibdelosporangium lantanae</name>
    <dbReference type="NCBI Taxonomy" id="1497396"/>
    <lineage>
        <taxon>Bacteria</taxon>
        <taxon>Bacillati</taxon>
        <taxon>Actinomycetota</taxon>
        <taxon>Actinomycetes</taxon>
        <taxon>Pseudonocardiales</taxon>
        <taxon>Pseudonocardiaceae</taxon>
        <taxon>Kibdelosporangium</taxon>
    </lineage>
</organism>
<feature type="region of interest" description="Disordered" evidence="1">
    <location>
        <begin position="36"/>
        <end position="66"/>
    </location>
</feature>
<dbReference type="SUPFAM" id="SSF51735">
    <property type="entry name" value="NAD(P)-binding Rossmann-fold domains"/>
    <property type="match status" value="1"/>
</dbReference>
<feature type="domain" description="NAD-dependent epimerase/dehydratase" evidence="2">
    <location>
        <begin position="69"/>
        <end position="154"/>
    </location>
</feature>
<dbReference type="Gene3D" id="3.40.50.720">
    <property type="entry name" value="NAD(P)-binding Rossmann-like Domain"/>
    <property type="match status" value="1"/>
</dbReference>
<proteinExistence type="predicted"/>
<dbReference type="Proteomes" id="UP001597045">
    <property type="component" value="Unassembled WGS sequence"/>
</dbReference>
<comment type="caution">
    <text evidence="3">The sequence shown here is derived from an EMBL/GenBank/DDBJ whole genome shotgun (WGS) entry which is preliminary data.</text>
</comment>
<accession>A0ABW3MCQ5</accession>
<dbReference type="EMBL" id="JBHTIS010001271">
    <property type="protein sequence ID" value="MFD1047833.1"/>
    <property type="molecule type" value="Genomic_DNA"/>
</dbReference>